<protein>
    <recommendedName>
        <fullName evidence="3">SWIM-type domain-containing protein</fullName>
    </recommendedName>
</protein>
<dbReference type="OrthoDB" id="6607585at2759"/>
<evidence type="ECO:0000313" key="1">
    <source>
        <dbReference type="EMBL" id="KAE9530123.1"/>
    </source>
</evidence>
<evidence type="ECO:0008006" key="3">
    <source>
        <dbReference type="Google" id="ProtNLM"/>
    </source>
</evidence>
<keyword evidence="2" id="KW-1185">Reference proteome</keyword>
<sequence length="372" mass="43015">MTRPDFANYFVNNYGAGVESWAYCHRIHAGINTNIHIERMHRTLKHIYLEGKKVKRLDKSLYALLKFLRDKSIDRLIVLHKGKITSKIKELRKRHKNSLKMSINNALKDGEGYWNVMASGLNDMYTVNKLKDSCDCQIICDECKTCIHCFSCTCSDSAIKWNFCKHIHLVCLSEKVQNINTNTYTKNLMEEKKNETVSIVCQLNNTEVIQEVDNLVHEKQKLKNIFDTMLNTVSSLDELDVLKKCSSSAQPTLLTLGNNYYKKPFKKIKKLFISVVFFSTKNTKKHTKASTILVPSNIEKNNISASLLLMNKHDNFVSLRVWKIACSLIFPYHWALRLANKMLDIIGRQLKKLDTVLWLSIPPEERPTVTLR</sequence>
<organism evidence="1 2">
    <name type="scientific">Aphis glycines</name>
    <name type="common">Soybean aphid</name>
    <dbReference type="NCBI Taxonomy" id="307491"/>
    <lineage>
        <taxon>Eukaryota</taxon>
        <taxon>Metazoa</taxon>
        <taxon>Ecdysozoa</taxon>
        <taxon>Arthropoda</taxon>
        <taxon>Hexapoda</taxon>
        <taxon>Insecta</taxon>
        <taxon>Pterygota</taxon>
        <taxon>Neoptera</taxon>
        <taxon>Paraneoptera</taxon>
        <taxon>Hemiptera</taxon>
        <taxon>Sternorrhyncha</taxon>
        <taxon>Aphidomorpha</taxon>
        <taxon>Aphidoidea</taxon>
        <taxon>Aphididae</taxon>
        <taxon>Aphidini</taxon>
        <taxon>Aphis</taxon>
        <taxon>Aphis</taxon>
    </lineage>
</organism>
<dbReference type="AlphaFoldDB" id="A0A6G0TCJ2"/>
<comment type="caution">
    <text evidence="1">The sequence shown here is derived from an EMBL/GenBank/DDBJ whole genome shotgun (WGS) entry which is preliminary data.</text>
</comment>
<gene>
    <name evidence="1" type="ORF">AGLY_011585</name>
</gene>
<accession>A0A6G0TCJ2</accession>
<dbReference type="Proteomes" id="UP000475862">
    <property type="component" value="Unassembled WGS sequence"/>
</dbReference>
<proteinExistence type="predicted"/>
<name>A0A6G0TCJ2_APHGL</name>
<reference evidence="1 2" key="1">
    <citation type="submission" date="2019-08" db="EMBL/GenBank/DDBJ databases">
        <title>The genome of the soybean aphid Biotype 1, its phylome, world population structure and adaptation to the North American continent.</title>
        <authorList>
            <person name="Giordano R."/>
            <person name="Donthu R.K."/>
            <person name="Hernandez A.G."/>
            <person name="Wright C.L."/>
            <person name="Zimin A.V."/>
        </authorList>
    </citation>
    <scope>NUCLEOTIDE SEQUENCE [LARGE SCALE GENOMIC DNA]</scope>
    <source>
        <tissue evidence="1">Whole aphids</tissue>
    </source>
</reference>
<evidence type="ECO:0000313" key="2">
    <source>
        <dbReference type="Proteomes" id="UP000475862"/>
    </source>
</evidence>
<dbReference type="EMBL" id="VYZN01000043">
    <property type="protein sequence ID" value="KAE9530123.1"/>
    <property type="molecule type" value="Genomic_DNA"/>
</dbReference>